<proteinExistence type="predicted"/>
<keyword evidence="2" id="KW-1185">Reference proteome</keyword>
<evidence type="ECO:0000313" key="2">
    <source>
        <dbReference type="Proteomes" id="UP000814140"/>
    </source>
</evidence>
<dbReference type="Proteomes" id="UP000814140">
    <property type="component" value="Unassembled WGS sequence"/>
</dbReference>
<gene>
    <name evidence="1" type="ORF">BV25DRAFT_1914028</name>
</gene>
<dbReference type="EMBL" id="MU277197">
    <property type="protein sequence ID" value="KAI0064868.1"/>
    <property type="molecule type" value="Genomic_DNA"/>
</dbReference>
<sequence length="432" mass="46359">MDDSIFQHPARIAAVRVDGAKHTRRSFLHSLIYPHLARQPATFEQVLRATRDIGHYLAETDLFHAVTARLEPSGEPSAREGDVEVVFSAREKGRFFLKTATEVGNSEGTASATGRIRNAFGGAETLEANVAVGTKTRRSFNGAFSAPLSATLDTRGELSVFALDRDNSYYNSSTEALRGVKAVVRRGSLPAGQHEIGYEAVLRHIGSLTPTASISVREAAGHTVKSSIFHSWSLHTRNGTITGTQGFRAKLRHEFAGLGGDALFYKVEAEGHAIREVLSGVHLSLSAAGGILNSLNGPSYMSDRFQLGGPTSVRMFRANAMGPQDGADYVGGDVFWAAGASVISNLPGKAHWPIKTHLFVNAGQLEPLRPSTNTFRDNVLASVSSPSISAGVGLIYTFDPIRLEINFGVPIAARKSDGFRRGLQAGMGIEFL</sequence>
<reference evidence="1" key="2">
    <citation type="journal article" date="2022" name="New Phytol.">
        <title>Evolutionary transition to the ectomycorrhizal habit in the genomes of a hyperdiverse lineage of mushroom-forming fungi.</title>
        <authorList>
            <person name="Looney B."/>
            <person name="Miyauchi S."/>
            <person name="Morin E."/>
            <person name="Drula E."/>
            <person name="Courty P.E."/>
            <person name="Kohler A."/>
            <person name="Kuo A."/>
            <person name="LaButti K."/>
            <person name="Pangilinan J."/>
            <person name="Lipzen A."/>
            <person name="Riley R."/>
            <person name="Andreopoulos W."/>
            <person name="He G."/>
            <person name="Johnson J."/>
            <person name="Nolan M."/>
            <person name="Tritt A."/>
            <person name="Barry K.W."/>
            <person name="Grigoriev I.V."/>
            <person name="Nagy L.G."/>
            <person name="Hibbett D."/>
            <person name="Henrissat B."/>
            <person name="Matheny P.B."/>
            <person name="Labbe J."/>
            <person name="Martin F.M."/>
        </authorList>
    </citation>
    <scope>NUCLEOTIDE SEQUENCE</scope>
    <source>
        <strain evidence="1">HHB10654</strain>
    </source>
</reference>
<accession>A0ACB8T9N0</accession>
<organism evidence="1 2">
    <name type="scientific">Artomyces pyxidatus</name>
    <dbReference type="NCBI Taxonomy" id="48021"/>
    <lineage>
        <taxon>Eukaryota</taxon>
        <taxon>Fungi</taxon>
        <taxon>Dikarya</taxon>
        <taxon>Basidiomycota</taxon>
        <taxon>Agaricomycotina</taxon>
        <taxon>Agaricomycetes</taxon>
        <taxon>Russulales</taxon>
        <taxon>Auriscalpiaceae</taxon>
        <taxon>Artomyces</taxon>
    </lineage>
</organism>
<reference evidence="1" key="1">
    <citation type="submission" date="2021-03" db="EMBL/GenBank/DDBJ databases">
        <authorList>
            <consortium name="DOE Joint Genome Institute"/>
            <person name="Ahrendt S."/>
            <person name="Looney B.P."/>
            <person name="Miyauchi S."/>
            <person name="Morin E."/>
            <person name="Drula E."/>
            <person name="Courty P.E."/>
            <person name="Chicoki N."/>
            <person name="Fauchery L."/>
            <person name="Kohler A."/>
            <person name="Kuo A."/>
            <person name="Labutti K."/>
            <person name="Pangilinan J."/>
            <person name="Lipzen A."/>
            <person name="Riley R."/>
            <person name="Andreopoulos W."/>
            <person name="He G."/>
            <person name="Johnson J."/>
            <person name="Barry K.W."/>
            <person name="Grigoriev I.V."/>
            <person name="Nagy L."/>
            <person name="Hibbett D."/>
            <person name="Henrissat B."/>
            <person name="Matheny P.B."/>
            <person name="Labbe J."/>
            <person name="Martin F."/>
        </authorList>
    </citation>
    <scope>NUCLEOTIDE SEQUENCE</scope>
    <source>
        <strain evidence="1">HHB10654</strain>
    </source>
</reference>
<protein>
    <submittedName>
        <fullName evidence="1">Uncharacterized protein</fullName>
    </submittedName>
</protein>
<comment type="caution">
    <text evidence="1">The sequence shown here is derived from an EMBL/GenBank/DDBJ whole genome shotgun (WGS) entry which is preliminary data.</text>
</comment>
<evidence type="ECO:0000313" key="1">
    <source>
        <dbReference type="EMBL" id="KAI0064868.1"/>
    </source>
</evidence>
<name>A0ACB8T9N0_9AGAM</name>